<organism evidence="1 2">
    <name type="scientific">Caligus rogercresseyi</name>
    <name type="common">Sea louse</name>
    <dbReference type="NCBI Taxonomy" id="217165"/>
    <lineage>
        <taxon>Eukaryota</taxon>
        <taxon>Metazoa</taxon>
        <taxon>Ecdysozoa</taxon>
        <taxon>Arthropoda</taxon>
        <taxon>Crustacea</taxon>
        <taxon>Multicrustacea</taxon>
        <taxon>Hexanauplia</taxon>
        <taxon>Copepoda</taxon>
        <taxon>Siphonostomatoida</taxon>
        <taxon>Caligidae</taxon>
        <taxon>Caligus</taxon>
    </lineage>
</organism>
<protein>
    <submittedName>
        <fullName evidence="1">Sodium/hydrogen exchanger</fullName>
    </submittedName>
</protein>
<feature type="non-terminal residue" evidence="1">
    <location>
        <position position="55"/>
    </location>
</feature>
<keyword evidence="2" id="KW-1185">Reference proteome</keyword>
<name>A0A7T8GU13_CALRO</name>
<reference evidence="2" key="1">
    <citation type="submission" date="2021-01" db="EMBL/GenBank/DDBJ databases">
        <title>Caligus Genome Assembly.</title>
        <authorList>
            <person name="Gallardo-Escarate C."/>
        </authorList>
    </citation>
    <scope>NUCLEOTIDE SEQUENCE [LARGE SCALE GENOMIC DNA]</scope>
</reference>
<dbReference type="Proteomes" id="UP000595437">
    <property type="component" value="Chromosome 12"/>
</dbReference>
<accession>A0A7T8GU13</accession>
<proteinExistence type="predicted"/>
<gene>
    <name evidence="1" type="ORF">FKW44_018174</name>
</gene>
<dbReference type="AlphaFoldDB" id="A0A7T8GU13"/>
<feature type="non-terminal residue" evidence="1">
    <location>
        <position position="1"/>
    </location>
</feature>
<evidence type="ECO:0000313" key="2">
    <source>
        <dbReference type="Proteomes" id="UP000595437"/>
    </source>
</evidence>
<dbReference type="EMBL" id="CP045901">
    <property type="protein sequence ID" value="QQP37783.1"/>
    <property type="molecule type" value="Genomic_DNA"/>
</dbReference>
<evidence type="ECO:0000313" key="1">
    <source>
        <dbReference type="EMBL" id="QQP37783.1"/>
    </source>
</evidence>
<sequence>TSCGLRVFGVPWRLLYLSEIRPGKSDKLFHHDLPHHYGHRYFLWGLRYFPSRITT</sequence>